<evidence type="ECO:0000256" key="1">
    <source>
        <dbReference type="SAM" id="MobiDB-lite"/>
    </source>
</evidence>
<feature type="compositionally biased region" description="Polar residues" evidence="1">
    <location>
        <begin position="177"/>
        <end position="191"/>
    </location>
</feature>
<sequence>MFVGGIGVEYVIIGLVAILATTLIVYKLANCILGINLRLRPLILCAGFSMILSLILPHMVVGFAGLTGTLALLAVFALFFAYFVAYYDGNLVEQHEKTNLQNHSDDLRIHIPLSDLGELSAAVTDRDFEIKDEKHISAQVKIRTITDGSIYAVAVNEITSDQSNKAKEVAVTCGENKNNTSGVSREGNFSQAEGEDNPNIVENEQPATIADGPLNDTKPASDSLDDLLDYAFWHKERRYFDSALSAFQKALKLYPGSEAAPFLVVEVGDLFKHRGAYDEAISIFIEGRNLPQLKNDVLLEQEFISTIAYLRIIKNVLVQHCLGSIPYSLIPESIRYEIDEEFREWRKLT</sequence>
<keyword evidence="4" id="KW-1185">Reference proteome</keyword>
<evidence type="ECO:0000256" key="2">
    <source>
        <dbReference type="SAM" id="Phobius"/>
    </source>
</evidence>
<organism evidence="3 4">
    <name type="scientific">Methylomusa anaerophila</name>
    <dbReference type="NCBI Taxonomy" id="1930071"/>
    <lineage>
        <taxon>Bacteria</taxon>
        <taxon>Bacillati</taxon>
        <taxon>Bacillota</taxon>
        <taxon>Negativicutes</taxon>
        <taxon>Selenomonadales</taxon>
        <taxon>Sporomusaceae</taxon>
        <taxon>Methylomusa</taxon>
    </lineage>
</organism>
<dbReference type="Proteomes" id="UP000276437">
    <property type="component" value="Chromosome"/>
</dbReference>
<protein>
    <submittedName>
        <fullName evidence="3">Uncharacterized protein</fullName>
    </submittedName>
</protein>
<dbReference type="InterPro" id="IPR011990">
    <property type="entry name" value="TPR-like_helical_dom_sf"/>
</dbReference>
<keyword evidence="2" id="KW-1133">Transmembrane helix</keyword>
<evidence type="ECO:0000313" key="3">
    <source>
        <dbReference type="EMBL" id="BBB93087.1"/>
    </source>
</evidence>
<dbReference type="AlphaFoldDB" id="A0A348APT9"/>
<keyword evidence="2" id="KW-0472">Membrane</keyword>
<feature type="transmembrane region" description="Helical" evidence="2">
    <location>
        <begin position="66"/>
        <end position="87"/>
    </location>
</feature>
<accession>A0A348APT9</accession>
<dbReference type="Gene3D" id="1.25.40.10">
    <property type="entry name" value="Tetratricopeptide repeat domain"/>
    <property type="match status" value="1"/>
</dbReference>
<name>A0A348APT9_9FIRM</name>
<feature type="region of interest" description="Disordered" evidence="1">
    <location>
        <begin position="177"/>
        <end position="196"/>
    </location>
</feature>
<keyword evidence="2" id="KW-0812">Transmembrane</keyword>
<dbReference type="RefSeq" id="WP_145987656.1">
    <property type="nucleotide sequence ID" value="NZ_AP018449.1"/>
</dbReference>
<gene>
    <name evidence="3" type="ORF">MAMMFC1_03796</name>
</gene>
<reference evidence="3 4" key="1">
    <citation type="journal article" date="2018" name="Int. J. Syst. Evol. Microbiol.">
        <title>Methylomusa anaerophila gen. nov., sp. nov., an anaerobic methanol-utilizing bacterium isolated from a microbial fuel cell.</title>
        <authorList>
            <person name="Amano N."/>
            <person name="Yamamuro A."/>
            <person name="Miyahara M."/>
            <person name="Kouzuma A."/>
            <person name="Abe T."/>
            <person name="Watanabe K."/>
        </authorList>
    </citation>
    <scope>NUCLEOTIDE SEQUENCE [LARGE SCALE GENOMIC DNA]</scope>
    <source>
        <strain evidence="3 4">MMFC1</strain>
    </source>
</reference>
<proteinExistence type="predicted"/>
<evidence type="ECO:0000313" key="4">
    <source>
        <dbReference type="Proteomes" id="UP000276437"/>
    </source>
</evidence>
<feature type="transmembrane region" description="Helical" evidence="2">
    <location>
        <begin position="6"/>
        <end position="29"/>
    </location>
</feature>
<dbReference type="SUPFAM" id="SSF48452">
    <property type="entry name" value="TPR-like"/>
    <property type="match status" value="1"/>
</dbReference>
<dbReference type="KEGG" id="mana:MAMMFC1_03796"/>
<dbReference type="EMBL" id="AP018449">
    <property type="protein sequence ID" value="BBB93087.1"/>
    <property type="molecule type" value="Genomic_DNA"/>
</dbReference>
<feature type="transmembrane region" description="Helical" evidence="2">
    <location>
        <begin position="41"/>
        <end position="60"/>
    </location>
</feature>